<gene>
    <name evidence="2" type="ORF">METZ01_LOCUS398537</name>
</gene>
<dbReference type="AlphaFoldDB" id="A0A382VGQ5"/>
<keyword evidence="1" id="KW-0812">Transmembrane</keyword>
<feature type="transmembrane region" description="Helical" evidence="1">
    <location>
        <begin position="12"/>
        <end position="33"/>
    </location>
</feature>
<proteinExistence type="predicted"/>
<name>A0A382VGQ5_9ZZZZ</name>
<sequence length="68" mass="8064">MENGGRMKFIEMIRKTTIVQKILIGGSIVWILWEPRGLVEFVEGLILIVIVWGLYWIITEFMKQRKNK</sequence>
<protein>
    <submittedName>
        <fullName evidence="2">Uncharacterized protein</fullName>
    </submittedName>
</protein>
<evidence type="ECO:0000313" key="2">
    <source>
        <dbReference type="EMBL" id="SVD45683.1"/>
    </source>
</evidence>
<evidence type="ECO:0000256" key="1">
    <source>
        <dbReference type="SAM" id="Phobius"/>
    </source>
</evidence>
<feature type="transmembrane region" description="Helical" evidence="1">
    <location>
        <begin position="39"/>
        <end position="58"/>
    </location>
</feature>
<dbReference type="EMBL" id="UINC01151838">
    <property type="protein sequence ID" value="SVD45683.1"/>
    <property type="molecule type" value="Genomic_DNA"/>
</dbReference>
<organism evidence="2">
    <name type="scientific">marine metagenome</name>
    <dbReference type="NCBI Taxonomy" id="408172"/>
    <lineage>
        <taxon>unclassified sequences</taxon>
        <taxon>metagenomes</taxon>
        <taxon>ecological metagenomes</taxon>
    </lineage>
</organism>
<accession>A0A382VGQ5</accession>
<reference evidence="2" key="1">
    <citation type="submission" date="2018-05" db="EMBL/GenBank/DDBJ databases">
        <authorList>
            <person name="Lanie J.A."/>
            <person name="Ng W.-L."/>
            <person name="Kazmierczak K.M."/>
            <person name="Andrzejewski T.M."/>
            <person name="Davidsen T.M."/>
            <person name="Wayne K.J."/>
            <person name="Tettelin H."/>
            <person name="Glass J.I."/>
            <person name="Rusch D."/>
            <person name="Podicherti R."/>
            <person name="Tsui H.-C.T."/>
            <person name="Winkler M.E."/>
        </authorList>
    </citation>
    <scope>NUCLEOTIDE SEQUENCE</scope>
</reference>
<keyword evidence="1" id="KW-1133">Transmembrane helix</keyword>
<keyword evidence="1" id="KW-0472">Membrane</keyword>